<evidence type="ECO:0000256" key="1">
    <source>
        <dbReference type="ARBA" id="ARBA00008056"/>
    </source>
</evidence>
<evidence type="ECO:0000256" key="4">
    <source>
        <dbReference type="ARBA" id="ARBA00023004"/>
    </source>
</evidence>
<dbReference type="GO" id="GO:0046872">
    <property type="term" value="F:metal ion binding"/>
    <property type="evidence" value="ECO:0007669"/>
    <property type="project" value="UniProtKB-KW"/>
</dbReference>
<dbReference type="InterPro" id="IPR044861">
    <property type="entry name" value="IPNS-like_FE2OG_OXY"/>
</dbReference>
<comment type="similarity">
    <text evidence="1 5">Belongs to the iron/ascorbate-dependent oxidoreductase family.</text>
</comment>
<evidence type="ECO:0000313" key="8">
    <source>
        <dbReference type="Proteomes" id="UP001144157"/>
    </source>
</evidence>
<dbReference type="InterPro" id="IPR027443">
    <property type="entry name" value="IPNS-like_sf"/>
</dbReference>
<evidence type="ECO:0000256" key="5">
    <source>
        <dbReference type="RuleBase" id="RU003682"/>
    </source>
</evidence>
<sequence>MSPGRIDQSNVVADIDMSDLYPAPFPDDVPIVELETISLAKLLAKDPAEAQRMFAICQDPGFFYLDLTDHPDGLQMLRNVVSCCRLGQSIFPQLPMAEKKAFKTRDRIGVFDMGYFTKDVLPDGEPRYSETINSPCPGREATEFDLQLTTWAIIQIPMTELFAPPSEHRKDFQLPSWLAPHVDLYRRTMQQGNQLANVIFGVLEDAFQLKPGTITSAHRLEDPSSDFLRLLRYTGLKPGIVDQLTFPAHKDAISLAILFTWLGGLQIPAANATWLGPETVTEDSWRWVKPVPGTAIVNLGDAMEIMTNKVLKSGLHRVVRAPGLQAPFDKYSVLIGTRPNNCLPMVPFSGSPLIPAPTAEQQQAPVLTSQEWGRSKIVGLENLLKRRDENKEVLTFQA</sequence>
<feature type="domain" description="Fe2OG dioxygenase" evidence="6">
    <location>
        <begin position="224"/>
        <end position="347"/>
    </location>
</feature>
<dbReference type="PANTHER" id="PTHR10209:SF867">
    <property type="entry name" value="2-OXOGLUTARATE (2OG) AND FE(II)-DEPENDENT OXYGENASE SUPERFAMILY PROTEIN"/>
    <property type="match status" value="1"/>
</dbReference>
<protein>
    <recommendedName>
        <fullName evidence="6">Fe2OG dioxygenase domain-containing protein</fullName>
    </recommendedName>
</protein>
<dbReference type="AlphaFoldDB" id="A0A9W6ALN7"/>
<evidence type="ECO:0000313" key="7">
    <source>
        <dbReference type="EMBL" id="GLA82654.1"/>
    </source>
</evidence>
<reference evidence="7" key="1">
    <citation type="submission" date="2022-07" db="EMBL/GenBank/DDBJ databases">
        <title>Taxonomy of Aspergillus series Nigri: significant species reduction supported by multi-species coalescent approaches.</title>
        <authorList>
            <person name="Bian C."/>
            <person name="Kusuya Y."/>
            <person name="Sklenar F."/>
            <person name="D'hooge E."/>
            <person name="Yaguchi T."/>
            <person name="Takahashi H."/>
            <person name="Hubka V."/>
        </authorList>
    </citation>
    <scope>NUCLEOTIDE SEQUENCE</scope>
    <source>
        <strain evidence="7">IFM 56815</strain>
    </source>
</reference>
<name>A0A9W6ALN7_ASPTU</name>
<dbReference type="EMBL" id="BRPE01000003">
    <property type="protein sequence ID" value="GLA82654.1"/>
    <property type="molecule type" value="Genomic_DNA"/>
</dbReference>
<keyword evidence="2 5" id="KW-0479">Metal-binding</keyword>
<proteinExistence type="inferred from homology"/>
<dbReference type="Pfam" id="PF03171">
    <property type="entry name" value="2OG-FeII_Oxy"/>
    <property type="match status" value="1"/>
</dbReference>
<dbReference type="PANTHER" id="PTHR10209">
    <property type="entry name" value="OXIDOREDUCTASE, 2OG-FE II OXYGENASE FAMILY PROTEIN"/>
    <property type="match status" value="1"/>
</dbReference>
<dbReference type="InterPro" id="IPR005123">
    <property type="entry name" value="Oxoglu/Fe-dep_dioxygenase_dom"/>
</dbReference>
<accession>A0A9W6ALN7</accession>
<dbReference type="GO" id="GO:0016491">
    <property type="term" value="F:oxidoreductase activity"/>
    <property type="evidence" value="ECO:0007669"/>
    <property type="project" value="UniProtKB-KW"/>
</dbReference>
<dbReference type="Gene3D" id="2.60.120.330">
    <property type="entry name" value="B-lactam Antibiotic, Isopenicillin N Synthase, Chain"/>
    <property type="match status" value="1"/>
</dbReference>
<evidence type="ECO:0000256" key="2">
    <source>
        <dbReference type="ARBA" id="ARBA00022723"/>
    </source>
</evidence>
<dbReference type="SUPFAM" id="SSF51197">
    <property type="entry name" value="Clavaminate synthase-like"/>
    <property type="match status" value="1"/>
</dbReference>
<gene>
    <name evidence="7" type="ORF">AtubIFM56815_006842</name>
</gene>
<keyword evidence="3 5" id="KW-0560">Oxidoreductase</keyword>
<evidence type="ECO:0000259" key="6">
    <source>
        <dbReference type="PROSITE" id="PS51471"/>
    </source>
</evidence>
<dbReference type="Proteomes" id="UP001144157">
    <property type="component" value="Unassembled WGS sequence"/>
</dbReference>
<keyword evidence="4 5" id="KW-0408">Iron</keyword>
<dbReference type="PROSITE" id="PS51471">
    <property type="entry name" value="FE2OG_OXY"/>
    <property type="match status" value="1"/>
</dbReference>
<comment type="caution">
    <text evidence="7">The sequence shown here is derived from an EMBL/GenBank/DDBJ whole genome shotgun (WGS) entry which is preliminary data.</text>
</comment>
<organism evidence="7 8">
    <name type="scientific">Aspergillus tubingensis</name>
    <dbReference type="NCBI Taxonomy" id="5068"/>
    <lineage>
        <taxon>Eukaryota</taxon>
        <taxon>Fungi</taxon>
        <taxon>Dikarya</taxon>
        <taxon>Ascomycota</taxon>
        <taxon>Pezizomycotina</taxon>
        <taxon>Eurotiomycetes</taxon>
        <taxon>Eurotiomycetidae</taxon>
        <taxon>Eurotiales</taxon>
        <taxon>Aspergillaceae</taxon>
        <taxon>Aspergillus</taxon>
        <taxon>Aspergillus subgen. Circumdati</taxon>
    </lineage>
</organism>
<evidence type="ECO:0000256" key="3">
    <source>
        <dbReference type="ARBA" id="ARBA00023002"/>
    </source>
</evidence>